<dbReference type="InterPro" id="IPR013783">
    <property type="entry name" value="Ig-like_fold"/>
</dbReference>
<dbReference type="CDD" id="cd00102">
    <property type="entry name" value="IPT"/>
    <property type="match status" value="1"/>
</dbReference>
<feature type="domain" description="Peptidoglycan binding-like" evidence="1">
    <location>
        <begin position="50"/>
        <end position="99"/>
    </location>
</feature>
<comment type="caution">
    <text evidence="2">The sequence shown here is derived from an EMBL/GenBank/DDBJ whole genome shotgun (WGS) entry which is preliminary data.</text>
</comment>
<reference evidence="2 3" key="1">
    <citation type="journal article" date="2016" name="Nat. Commun.">
        <title>Thousands of microbial genomes shed light on interconnected biogeochemical processes in an aquifer system.</title>
        <authorList>
            <person name="Anantharaman K."/>
            <person name="Brown C.T."/>
            <person name="Hug L.A."/>
            <person name="Sharon I."/>
            <person name="Castelle C.J."/>
            <person name="Probst A.J."/>
            <person name="Thomas B.C."/>
            <person name="Singh A."/>
            <person name="Wilkins M.J."/>
            <person name="Karaoz U."/>
            <person name="Brodie E.L."/>
            <person name="Williams K.H."/>
            <person name="Hubbard S.S."/>
            <person name="Banfield J.F."/>
        </authorList>
    </citation>
    <scope>NUCLEOTIDE SEQUENCE [LARGE SCALE GENOMIC DNA]</scope>
</reference>
<dbReference type="AlphaFoldDB" id="A0A1F8EDY2"/>
<dbReference type="InterPro" id="IPR036365">
    <property type="entry name" value="PGBD-like_sf"/>
</dbReference>
<dbReference type="STRING" id="1802661.A2649_00310"/>
<dbReference type="Proteomes" id="UP000176893">
    <property type="component" value="Unassembled WGS sequence"/>
</dbReference>
<protein>
    <recommendedName>
        <fullName evidence="1">Peptidoglycan binding-like domain-containing protein</fullName>
    </recommendedName>
</protein>
<proteinExistence type="predicted"/>
<dbReference type="Pfam" id="PF01471">
    <property type="entry name" value="PG_binding_1"/>
    <property type="match status" value="1"/>
</dbReference>
<sequence length="268" mass="29663">MTQGFRYPHLVFAAFSLLFLEIAFLFNVVNAQIRPEISVFSRNLAIGIKGEDVRWLQRFLNSNPETRVAETGVGSFGQETDYFGVLTRKAVIQFQNKHKNDVLIPVGLLGGTGFVGPRTIAKLNKLFFGAPPGLNLDSLKVSASKAVKPRIDRIVPESGFDGAIITIYGEGFTKENNTLHNIFDSVAGLPSSDGKTLVWKFEEPEIKLSQAEIDVHTKGDDENYNLASKEEAAVLQSNLKNVVQPVMFYIENVNGSSNVATFKRTFNF</sequence>
<dbReference type="InterPro" id="IPR036366">
    <property type="entry name" value="PGBDSf"/>
</dbReference>
<gene>
    <name evidence="2" type="ORF">A2649_00310</name>
</gene>
<organism evidence="2 3">
    <name type="scientific">Candidatus Yanofskybacteria bacterium RIFCSPHIGHO2_01_FULL_41_26</name>
    <dbReference type="NCBI Taxonomy" id="1802661"/>
    <lineage>
        <taxon>Bacteria</taxon>
        <taxon>Candidatus Yanofskyibacteriota</taxon>
    </lineage>
</organism>
<dbReference type="InterPro" id="IPR002477">
    <property type="entry name" value="Peptidoglycan-bd-like"/>
</dbReference>
<evidence type="ECO:0000259" key="1">
    <source>
        <dbReference type="Pfam" id="PF01471"/>
    </source>
</evidence>
<dbReference type="SUPFAM" id="SSF47090">
    <property type="entry name" value="PGBD-like"/>
    <property type="match status" value="1"/>
</dbReference>
<evidence type="ECO:0000313" key="3">
    <source>
        <dbReference type="Proteomes" id="UP000176893"/>
    </source>
</evidence>
<dbReference type="Gene3D" id="2.60.40.10">
    <property type="entry name" value="Immunoglobulins"/>
    <property type="match status" value="1"/>
</dbReference>
<evidence type="ECO:0000313" key="2">
    <source>
        <dbReference type="EMBL" id="OGM99094.1"/>
    </source>
</evidence>
<accession>A0A1F8EDY2</accession>
<dbReference type="Gene3D" id="1.10.101.10">
    <property type="entry name" value="PGBD-like superfamily/PGBD"/>
    <property type="match status" value="1"/>
</dbReference>
<dbReference type="EMBL" id="MGJB01000005">
    <property type="protein sequence ID" value="OGM99094.1"/>
    <property type="molecule type" value="Genomic_DNA"/>
</dbReference>
<name>A0A1F8EDY2_9BACT</name>